<evidence type="ECO:0000256" key="3">
    <source>
        <dbReference type="ARBA" id="ARBA00023014"/>
    </source>
</evidence>
<name>W0FQQ3_9BACT</name>
<dbReference type="PANTHER" id="PTHR43312">
    <property type="entry name" value="D-THREO-ALDOSE 1-DEHYDROGENASE"/>
    <property type="match status" value="1"/>
</dbReference>
<reference evidence="5" key="1">
    <citation type="journal article" date="2013" name="PLoS ONE">
        <title>Metagenomic insights into the carbohydrate-active enzymes carried by the microorganisms adhering to solid digesta in the rumen of cows.</title>
        <authorList>
            <person name="Wang L."/>
            <person name="Hatem A."/>
            <person name="Catalyurek U.V."/>
            <person name="Morrison M."/>
            <person name="Yu Z."/>
        </authorList>
    </citation>
    <scope>NUCLEOTIDE SEQUENCE</scope>
</reference>
<dbReference type="SUPFAM" id="SSF46548">
    <property type="entry name" value="alpha-helical ferredoxin"/>
    <property type="match status" value="1"/>
</dbReference>
<dbReference type="PROSITE" id="PS51379">
    <property type="entry name" value="4FE4S_FER_2"/>
    <property type="match status" value="2"/>
</dbReference>
<dbReference type="SUPFAM" id="SSF51430">
    <property type="entry name" value="NAD(P)-linked oxidoreductase"/>
    <property type="match status" value="1"/>
</dbReference>
<keyword evidence="1" id="KW-0479">Metal-binding</keyword>
<dbReference type="GO" id="GO:0051536">
    <property type="term" value="F:iron-sulfur cluster binding"/>
    <property type="evidence" value="ECO:0007669"/>
    <property type="project" value="UniProtKB-KW"/>
</dbReference>
<dbReference type="Pfam" id="PF00248">
    <property type="entry name" value="Aldo_ket_red"/>
    <property type="match status" value="1"/>
</dbReference>
<dbReference type="Pfam" id="PF13187">
    <property type="entry name" value="Fer4_9"/>
    <property type="match status" value="1"/>
</dbReference>
<dbReference type="InterPro" id="IPR023210">
    <property type="entry name" value="NADP_OxRdtase_dom"/>
</dbReference>
<dbReference type="GO" id="GO:0046872">
    <property type="term" value="F:metal ion binding"/>
    <property type="evidence" value="ECO:0007669"/>
    <property type="project" value="UniProtKB-KW"/>
</dbReference>
<dbReference type="InterPro" id="IPR036812">
    <property type="entry name" value="NAD(P)_OxRdtase_dom_sf"/>
</dbReference>
<dbReference type="AlphaFoldDB" id="W0FQQ3"/>
<accession>W0FQQ3</accession>
<sequence>MSYLGEDIGKLGFGLMRLPRLEDGSMNLDLICRMVDRFLEAGFTYFDTAWIYGGSEEVIAKALVQRYPRERYQLATKGISWIGCKTPEDAQAQFYQSLERTGAGYFDFYLLHMTGGPRTQVFENLGMWDFVAKKKDEGLIRHVGFSHHGTAAELDEILTAHPEVEFVQLQVNYLDWENPVNQSRACMEVAEKHGVPVVVMEPLRGGLLADPPANVAKVFEDTDPNMSCAAWGLRFVASQPNIITVLSGMNAMEQMEDNIAALSGFGGFTPEQDAVIAAALEEFDKFELVPCTACNYCAKVCPENVGISGAFLAMNANTMFGRYVQEWLNGGAGKNPPSACIECHSCEDACPQGISIVEELKRAVPLIG</sequence>
<keyword evidence="3" id="KW-0411">Iron-sulfur</keyword>
<dbReference type="PROSITE" id="PS00198">
    <property type="entry name" value="4FE4S_FER_1"/>
    <property type="match status" value="1"/>
</dbReference>
<proteinExistence type="predicted"/>
<dbReference type="CDD" id="cd19096">
    <property type="entry name" value="AKR_Fe-S_oxidoreductase"/>
    <property type="match status" value="1"/>
</dbReference>
<keyword evidence="2" id="KW-0408">Iron</keyword>
<dbReference type="PANTHER" id="PTHR43312:SF2">
    <property type="entry name" value="OXIDOREDUCTASE"/>
    <property type="match status" value="1"/>
</dbReference>
<dbReference type="InterPro" id="IPR017900">
    <property type="entry name" value="4Fe4S_Fe_S_CS"/>
</dbReference>
<dbReference type="Gene3D" id="3.20.20.100">
    <property type="entry name" value="NADP-dependent oxidoreductase domain"/>
    <property type="match status" value="1"/>
</dbReference>
<evidence type="ECO:0000259" key="4">
    <source>
        <dbReference type="PROSITE" id="PS51379"/>
    </source>
</evidence>
<feature type="domain" description="4Fe-4S ferredoxin-type" evidence="4">
    <location>
        <begin position="279"/>
        <end position="305"/>
    </location>
</feature>
<organism evidence="5">
    <name type="scientific">uncultured bacterium Contig1772</name>
    <dbReference type="NCBI Taxonomy" id="1393512"/>
    <lineage>
        <taxon>Bacteria</taxon>
        <taxon>environmental samples</taxon>
    </lineage>
</organism>
<feature type="domain" description="4Fe-4S ferredoxin-type" evidence="4">
    <location>
        <begin position="330"/>
        <end position="359"/>
    </location>
</feature>
<evidence type="ECO:0000256" key="1">
    <source>
        <dbReference type="ARBA" id="ARBA00022723"/>
    </source>
</evidence>
<dbReference type="GO" id="GO:0016491">
    <property type="term" value="F:oxidoreductase activity"/>
    <property type="evidence" value="ECO:0007669"/>
    <property type="project" value="InterPro"/>
</dbReference>
<dbReference type="InterPro" id="IPR017896">
    <property type="entry name" value="4Fe4S_Fe-S-bd"/>
</dbReference>
<dbReference type="PRINTS" id="PR00069">
    <property type="entry name" value="ALDKETRDTASE"/>
</dbReference>
<dbReference type="EMBL" id="KC246821">
    <property type="protein sequence ID" value="AHF25162.1"/>
    <property type="molecule type" value="Genomic_DNA"/>
</dbReference>
<dbReference type="InterPro" id="IPR053135">
    <property type="entry name" value="AKR2_Oxidoreductase"/>
</dbReference>
<protein>
    <submittedName>
        <fullName evidence="5">Putative oxidoreductases of the aldo/keto reductase family</fullName>
    </submittedName>
</protein>
<evidence type="ECO:0000256" key="2">
    <source>
        <dbReference type="ARBA" id="ARBA00023004"/>
    </source>
</evidence>
<evidence type="ECO:0000313" key="5">
    <source>
        <dbReference type="EMBL" id="AHF25162.1"/>
    </source>
</evidence>
<dbReference type="InterPro" id="IPR020471">
    <property type="entry name" value="AKR"/>
</dbReference>
<dbReference type="Gene3D" id="3.30.70.20">
    <property type="match status" value="1"/>
</dbReference>